<reference evidence="1 2" key="1">
    <citation type="submission" date="2015-01" db="EMBL/GenBank/DDBJ databases">
        <title>Erwinia tracheiphila.</title>
        <authorList>
            <person name="Shapiro L.R."/>
        </authorList>
    </citation>
    <scope>NUCLEOTIDE SEQUENCE [LARGE SCALE GENOMIC DNA]</scope>
    <source>
        <strain evidence="1 2">BuffGH</strain>
    </source>
</reference>
<dbReference type="Proteomes" id="UP000033924">
    <property type="component" value="Unassembled WGS sequence"/>
</dbReference>
<dbReference type="AlphaFoldDB" id="A0A0M2KL89"/>
<accession>A0A0M2KL89</accession>
<keyword evidence="2" id="KW-1185">Reference proteome</keyword>
<dbReference type="EMBL" id="JXNU01000001">
    <property type="protein sequence ID" value="KKF38082.1"/>
    <property type="molecule type" value="Genomic_DNA"/>
</dbReference>
<evidence type="ECO:0000313" key="2">
    <source>
        <dbReference type="Proteomes" id="UP000033924"/>
    </source>
</evidence>
<gene>
    <name evidence="1" type="ORF">SY86_00705</name>
</gene>
<proteinExistence type="predicted"/>
<name>A0A0M2KL89_9GAMM</name>
<dbReference type="PATRIC" id="fig|65700.7.peg.187"/>
<evidence type="ECO:0000313" key="1">
    <source>
        <dbReference type="EMBL" id="KKF38082.1"/>
    </source>
</evidence>
<organism evidence="1 2">
    <name type="scientific">Erwinia tracheiphila</name>
    <dbReference type="NCBI Taxonomy" id="65700"/>
    <lineage>
        <taxon>Bacteria</taxon>
        <taxon>Pseudomonadati</taxon>
        <taxon>Pseudomonadota</taxon>
        <taxon>Gammaproteobacteria</taxon>
        <taxon>Enterobacterales</taxon>
        <taxon>Erwiniaceae</taxon>
        <taxon>Erwinia</taxon>
    </lineage>
</organism>
<comment type="caution">
    <text evidence="1">The sequence shown here is derived from an EMBL/GenBank/DDBJ whole genome shotgun (WGS) entry which is preliminary data.</text>
</comment>
<protein>
    <submittedName>
        <fullName evidence="1">Uncharacterized protein</fullName>
    </submittedName>
</protein>
<sequence length="114" mass="12956">MLSGTRFSHCNFNLLNKKTKKPAIGAGFKILSDNLNSGNVSSRWAFGTVGDFELYTLTFSQSFETVALDGREVYEHVFATIFRSNETESFGLIKPLNATFDLRHLYYLYMKNGH</sequence>